<dbReference type="AlphaFoldDB" id="A0AAU1TY68"/>
<accession>A0AAU1TY68</accession>
<organism evidence="4">
    <name type="scientific">Streptomyces sp. NBC_00119</name>
    <dbReference type="NCBI Taxonomy" id="2975659"/>
    <lineage>
        <taxon>Bacteria</taxon>
        <taxon>Bacillati</taxon>
        <taxon>Actinomycetota</taxon>
        <taxon>Actinomycetes</taxon>
        <taxon>Kitasatosporales</taxon>
        <taxon>Streptomycetaceae</taxon>
        <taxon>Streptomyces</taxon>
    </lineage>
</organism>
<dbReference type="GO" id="GO:0003677">
    <property type="term" value="F:DNA binding"/>
    <property type="evidence" value="ECO:0007669"/>
    <property type="project" value="UniProtKB-KW"/>
</dbReference>
<feature type="domain" description="Cas12f1-like TNB" evidence="3">
    <location>
        <begin position="340"/>
        <end position="408"/>
    </location>
</feature>
<keyword evidence="1" id="KW-0238">DNA-binding</keyword>
<dbReference type="EMBL" id="CP108195">
    <property type="protein sequence ID" value="WTS10360.1"/>
    <property type="molecule type" value="Genomic_DNA"/>
</dbReference>
<protein>
    <submittedName>
        <fullName evidence="4">Transposase</fullName>
    </submittedName>
</protein>
<feature type="region of interest" description="Disordered" evidence="2">
    <location>
        <begin position="206"/>
        <end position="229"/>
    </location>
</feature>
<evidence type="ECO:0000256" key="1">
    <source>
        <dbReference type="ARBA" id="ARBA00023125"/>
    </source>
</evidence>
<dbReference type="InterPro" id="IPR010095">
    <property type="entry name" value="Cas12f1-like_TNB"/>
</dbReference>
<reference evidence="4" key="1">
    <citation type="submission" date="2022-10" db="EMBL/GenBank/DDBJ databases">
        <title>The complete genomes of actinobacterial strains from the NBC collection.</title>
        <authorList>
            <person name="Joergensen T.S."/>
            <person name="Alvarez Arevalo M."/>
            <person name="Sterndorff E.B."/>
            <person name="Faurdal D."/>
            <person name="Vuksanovic O."/>
            <person name="Mourched A.-S."/>
            <person name="Charusanti P."/>
            <person name="Shaw S."/>
            <person name="Blin K."/>
            <person name="Weber T."/>
        </authorList>
    </citation>
    <scope>NUCLEOTIDE SEQUENCE</scope>
    <source>
        <strain evidence="4">NBC_00119</strain>
    </source>
</reference>
<dbReference type="NCBIfam" id="NF040570">
    <property type="entry name" value="guided_TnpB"/>
    <property type="match status" value="1"/>
</dbReference>
<dbReference type="Pfam" id="PF07282">
    <property type="entry name" value="Cas12f1-like_TNB"/>
    <property type="match status" value="1"/>
</dbReference>
<evidence type="ECO:0000256" key="2">
    <source>
        <dbReference type="SAM" id="MobiDB-lite"/>
    </source>
</evidence>
<sequence>MGELGWEKRQFGHRARLALSPAENLLIDEQAHAARTVWNCLHAWWQMMPKEKRTLSNADAAIRQARKEIDFLAVLPAQAAQAVLKTYFQAWKNCWDGRAEAPNFKGRLRSVMSVDIPQGRDLQIKRVHRRWGMANIPKAGRVRFRWTKDLPVGNKANADNRITGARLVKDHLGWHLAFRVQSLEARPASHPGAQVGIDAGVNLPLALSDGNHQDHGRAPRLPDGSADRDKWLNTMEKSKLWRLERRAAQRTTHRKPGERTSRRLHHTYDQIRGLRAKATRRHQDWQHKTTTRLAQTYGVMVVEALTITNMVRSARGTIAEPGTRVAQKAGLNRSISQEAWGRTVTMLTYKAGRYGGTLHKVPAPHTSRRCSACGFITPGSREDQATFVCKNPDCGWSGNADFNAARNILHLYRMGHALIPAAGRAVVRRVKRVKPATAR</sequence>
<gene>
    <name evidence="4" type="ORF">OHU69_04300</name>
</gene>
<evidence type="ECO:0000313" key="4">
    <source>
        <dbReference type="EMBL" id="WTS10360.1"/>
    </source>
</evidence>
<evidence type="ECO:0000259" key="3">
    <source>
        <dbReference type="Pfam" id="PF07282"/>
    </source>
</evidence>
<name>A0AAU1TY68_9ACTN</name>
<proteinExistence type="predicted"/>